<dbReference type="Proteomes" id="UP000055048">
    <property type="component" value="Unassembled WGS sequence"/>
</dbReference>
<keyword evidence="2" id="KW-1185">Reference proteome</keyword>
<protein>
    <submittedName>
        <fullName evidence="1">Uncharacterized protein</fullName>
    </submittedName>
</protein>
<organism evidence="1 2">
    <name type="scientific">Trichinella murrelli</name>
    <dbReference type="NCBI Taxonomy" id="144512"/>
    <lineage>
        <taxon>Eukaryota</taxon>
        <taxon>Metazoa</taxon>
        <taxon>Ecdysozoa</taxon>
        <taxon>Nematoda</taxon>
        <taxon>Enoplea</taxon>
        <taxon>Dorylaimia</taxon>
        <taxon>Trichinellida</taxon>
        <taxon>Trichinellidae</taxon>
        <taxon>Trichinella</taxon>
    </lineage>
</organism>
<accession>A0A0V0TPG8</accession>
<name>A0A0V0TPG8_9BILA</name>
<dbReference type="EMBL" id="JYDJ01000189">
    <property type="protein sequence ID" value="KRX40785.1"/>
    <property type="molecule type" value="Genomic_DNA"/>
</dbReference>
<proteinExistence type="predicted"/>
<gene>
    <name evidence="1" type="ORF">T05_2964</name>
</gene>
<evidence type="ECO:0000313" key="2">
    <source>
        <dbReference type="Proteomes" id="UP000055048"/>
    </source>
</evidence>
<reference evidence="1 2" key="1">
    <citation type="submission" date="2015-01" db="EMBL/GenBank/DDBJ databases">
        <title>Evolution of Trichinella species and genotypes.</title>
        <authorList>
            <person name="Korhonen P.K."/>
            <person name="Edoardo P."/>
            <person name="Giuseppe L.R."/>
            <person name="Gasser R.B."/>
        </authorList>
    </citation>
    <scope>NUCLEOTIDE SEQUENCE [LARGE SCALE GENOMIC DNA]</scope>
    <source>
        <strain evidence="1">ISS417</strain>
    </source>
</reference>
<sequence>MFSVARVRVDLLKQKCRTFAHHICANVHNCSTSPLDIFIFKQTYRQLLTRKLLIQRSVS</sequence>
<comment type="caution">
    <text evidence="1">The sequence shown here is derived from an EMBL/GenBank/DDBJ whole genome shotgun (WGS) entry which is preliminary data.</text>
</comment>
<evidence type="ECO:0000313" key="1">
    <source>
        <dbReference type="EMBL" id="KRX40785.1"/>
    </source>
</evidence>
<dbReference type="AlphaFoldDB" id="A0A0V0TPG8"/>